<dbReference type="CDD" id="cd14723">
    <property type="entry name" value="ZIP_Ppr1"/>
    <property type="match status" value="1"/>
</dbReference>
<dbReference type="GO" id="GO:0000981">
    <property type="term" value="F:DNA-binding transcription factor activity, RNA polymerase II-specific"/>
    <property type="evidence" value="ECO:0007669"/>
    <property type="project" value="InterPro"/>
</dbReference>
<dbReference type="Proteomes" id="UP000799750">
    <property type="component" value="Unassembled WGS sequence"/>
</dbReference>
<gene>
    <name evidence="8" type="ORF">BU16DRAFT_555098</name>
</gene>
<dbReference type="GO" id="GO:0043565">
    <property type="term" value="F:sequence-specific DNA binding"/>
    <property type="evidence" value="ECO:0007669"/>
    <property type="project" value="TreeGrafter"/>
</dbReference>
<keyword evidence="7" id="KW-0539">Nucleus</keyword>
<dbReference type="GO" id="GO:0005634">
    <property type="term" value="C:nucleus"/>
    <property type="evidence" value="ECO:0007669"/>
    <property type="project" value="UniProtKB-SubCell"/>
</dbReference>
<evidence type="ECO:0000313" key="9">
    <source>
        <dbReference type="Proteomes" id="UP000799750"/>
    </source>
</evidence>
<dbReference type="Gene3D" id="4.10.240.10">
    <property type="entry name" value="Zn(2)-C6 fungal-type DNA-binding domain"/>
    <property type="match status" value="1"/>
</dbReference>
<evidence type="ECO:0000256" key="3">
    <source>
        <dbReference type="ARBA" id="ARBA00022833"/>
    </source>
</evidence>
<accession>A0A6A6RFE1</accession>
<dbReference type="InterPro" id="IPR052202">
    <property type="entry name" value="Yeast_MetPath_Reg"/>
</dbReference>
<protein>
    <recommendedName>
        <fullName evidence="10">Transcription factor domain-containing protein</fullName>
    </recommendedName>
</protein>
<proteinExistence type="predicted"/>
<name>A0A6A6RFE1_9PEZI</name>
<evidence type="ECO:0000256" key="6">
    <source>
        <dbReference type="ARBA" id="ARBA00023163"/>
    </source>
</evidence>
<sequence length="532" mass="58677">MGKPRMILSLTSIPQCDSLLPACSNCAKGDLDCKFRDEALQKDIPRNYIQSLNNRIQELSSELALHSHRLPNDFLHTDPTGTTSAAIASSNPQLVHPLHVSVRDVGPDLYLNLSFASRITGTTFGALLLPGRIPDALDAAADDVDSMPNISHGLNRSLLTPKIVRFLLGRYDSCIRPQYDVLETDILNHDGAGFKKLPDPQKFKVLMACAIAAACESYKRPDWKPLAQVCRDWANELVTPIISTPDGDALSATLLLLIYELADSTRGNAWELLDLARRTCLQLGWHRTLRISHFGAASLESGGTAETNSSSPSKLGMISALQDIEKDLQTVFNRPTMLIASKLLDTSDKEALFQVFLQLSDQLYGGGQIFESSGCPFVGEVATLMDLAESVGNQHAIILESWLLFLPVCVNHKQCIHCFQEADEHGTKGMRSLRRKVIDAASQLILRVHRAATAKDDFIPPILASSRALVSGCAIVTSISKRWISSQFHTKDLNKCTDILSMFAPHWPGGHRYLQVWRTIVELLDFEPAQMT</sequence>
<dbReference type="InterPro" id="IPR036864">
    <property type="entry name" value="Zn2-C6_fun-type_DNA-bd_sf"/>
</dbReference>
<keyword evidence="3" id="KW-0862">Zinc</keyword>
<dbReference type="AlphaFoldDB" id="A0A6A6RFE1"/>
<reference evidence="8" key="1">
    <citation type="journal article" date="2020" name="Stud. Mycol.">
        <title>101 Dothideomycetes genomes: a test case for predicting lifestyles and emergence of pathogens.</title>
        <authorList>
            <person name="Haridas S."/>
            <person name="Albert R."/>
            <person name="Binder M."/>
            <person name="Bloem J."/>
            <person name="Labutti K."/>
            <person name="Salamov A."/>
            <person name="Andreopoulos B."/>
            <person name="Baker S."/>
            <person name="Barry K."/>
            <person name="Bills G."/>
            <person name="Bluhm B."/>
            <person name="Cannon C."/>
            <person name="Castanera R."/>
            <person name="Culley D."/>
            <person name="Daum C."/>
            <person name="Ezra D."/>
            <person name="Gonzalez J."/>
            <person name="Henrissat B."/>
            <person name="Kuo A."/>
            <person name="Liang C."/>
            <person name="Lipzen A."/>
            <person name="Lutzoni F."/>
            <person name="Magnuson J."/>
            <person name="Mondo S."/>
            <person name="Nolan M."/>
            <person name="Ohm R."/>
            <person name="Pangilinan J."/>
            <person name="Park H.-J."/>
            <person name="Ramirez L."/>
            <person name="Alfaro M."/>
            <person name="Sun H."/>
            <person name="Tritt A."/>
            <person name="Yoshinaga Y."/>
            <person name="Zwiers L.-H."/>
            <person name="Turgeon B."/>
            <person name="Goodwin S."/>
            <person name="Spatafora J."/>
            <person name="Crous P."/>
            <person name="Grigoriev I."/>
        </authorList>
    </citation>
    <scope>NUCLEOTIDE SEQUENCE</scope>
    <source>
        <strain evidence="8">CBS 269.34</strain>
    </source>
</reference>
<comment type="subcellular location">
    <subcellularLocation>
        <location evidence="1">Nucleus</location>
    </subcellularLocation>
</comment>
<keyword evidence="4" id="KW-0805">Transcription regulation</keyword>
<dbReference type="CDD" id="cd12148">
    <property type="entry name" value="fungal_TF_MHR"/>
    <property type="match status" value="1"/>
</dbReference>
<keyword evidence="6" id="KW-0804">Transcription</keyword>
<evidence type="ECO:0000256" key="4">
    <source>
        <dbReference type="ARBA" id="ARBA00023015"/>
    </source>
</evidence>
<dbReference type="GO" id="GO:0008270">
    <property type="term" value="F:zinc ion binding"/>
    <property type="evidence" value="ECO:0007669"/>
    <property type="project" value="InterPro"/>
</dbReference>
<keyword evidence="2" id="KW-0479">Metal-binding</keyword>
<evidence type="ECO:0000313" key="8">
    <source>
        <dbReference type="EMBL" id="KAF2503072.1"/>
    </source>
</evidence>
<evidence type="ECO:0000256" key="5">
    <source>
        <dbReference type="ARBA" id="ARBA00023125"/>
    </source>
</evidence>
<keyword evidence="5" id="KW-0238">DNA-binding</keyword>
<dbReference type="PANTHER" id="PTHR47782">
    <property type="entry name" value="ZN(II)2CYS6 TRANSCRIPTION FACTOR (EUROFUNG)-RELATED"/>
    <property type="match status" value="1"/>
</dbReference>
<dbReference type="EMBL" id="MU004181">
    <property type="protein sequence ID" value="KAF2503072.1"/>
    <property type="molecule type" value="Genomic_DNA"/>
</dbReference>
<keyword evidence="9" id="KW-1185">Reference proteome</keyword>
<organism evidence="8 9">
    <name type="scientific">Lophium mytilinum</name>
    <dbReference type="NCBI Taxonomy" id="390894"/>
    <lineage>
        <taxon>Eukaryota</taxon>
        <taxon>Fungi</taxon>
        <taxon>Dikarya</taxon>
        <taxon>Ascomycota</taxon>
        <taxon>Pezizomycotina</taxon>
        <taxon>Dothideomycetes</taxon>
        <taxon>Pleosporomycetidae</taxon>
        <taxon>Mytilinidiales</taxon>
        <taxon>Mytilinidiaceae</taxon>
        <taxon>Lophium</taxon>
    </lineage>
</organism>
<dbReference type="PANTHER" id="PTHR47782:SF12">
    <property type="entry name" value="ZN(II)2CYS6 TRANSCRIPTION FACTOR (EUROFUNG)"/>
    <property type="match status" value="1"/>
</dbReference>
<evidence type="ECO:0008006" key="10">
    <source>
        <dbReference type="Google" id="ProtNLM"/>
    </source>
</evidence>
<dbReference type="GO" id="GO:0045944">
    <property type="term" value="P:positive regulation of transcription by RNA polymerase II"/>
    <property type="evidence" value="ECO:0007669"/>
    <property type="project" value="TreeGrafter"/>
</dbReference>
<evidence type="ECO:0000256" key="1">
    <source>
        <dbReference type="ARBA" id="ARBA00004123"/>
    </source>
</evidence>
<evidence type="ECO:0000256" key="2">
    <source>
        <dbReference type="ARBA" id="ARBA00022723"/>
    </source>
</evidence>
<dbReference type="OrthoDB" id="25921at2759"/>
<evidence type="ECO:0000256" key="7">
    <source>
        <dbReference type="ARBA" id="ARBA00023242"/>
    </source>
</evidence>